<keyword evidence="4" id="KW-1185">Reference proteome</keyword>
<reference evidence="3" key="1">
    <citation type="submission" date="2021-06" db="EMBL/GenBank/DDBJ databases">
        <authorList>
            <person name="Kallberg Y."/>
            <person name="Tangrot J."/>
            <person name="Rosling A."/>
        </authorList>
    </citation>
    <scope>NUCLEOTIDE SEQUENCE</scope>
    <source>
        <strain evidence="3">BR232B</strain>
    </source>
</reference>
<dbReference type="EMBL" id="CAJVPI010000257">
    <property type="protein sequence ID" value="CAG8509004.1"/>
    <property type="molecule type" value="Genomic_DNA"/>
</dbReference>
<name>A0A9N9F4C7_9GLOM</name>
<keyword evidence="2" id="KW-0472">Membrane</keyword>
<protein>
    <submittedName>
        <fullName evidence="3">6161_t:CDS:1</fullName>
    </submittedName>
</protein>
<accession>A0A9N9F4C7</accession>
<dbReference type="AlphaFoldDB" id="A0A9N9F4C7"/>
<gene>
    <name evidence="3" type="ORF">PBRASI_LOCUS3011</name>
</gene>
<feature type="compositionally biased region" description="Basic and acidic residues" evidence="1">
    <location>
        <begin position="290"/>
        <end position="313"/>
    </location>
</feature>
<feature type="transmembrane region" description="Helical" evidence="2">
    <location>
        <begin position="130"/>
        <end position="148"/>
    </location>
</feature>
<dbReference type="Proteomes" id="UP000789739">
    <property type="component" value="Unassembled WGS sequence"/>
</dbReference>
<organism evidence="3 4">
    <name type="scientific">Paraglomus brasilianum</name>
    <dbReference type="NCBI Taxonomy" id="144538"/>
    <lineage>
        <taxon>Eukaryota</taxon>
        <taxon>Fungi</taxon>
        <taxon>Fungi incertae sedis</taxon>
        <taxon>Mucoromycota</taxon>
        <taxon>Glomeromycotina</taxon>
        <taxon>Glomeromycetes</taxon>
        <taxon>Paraglomerales</taxon>
        <taxon>Paraglomeraceae</taxon>
        <taxon>Paraglomus</taxon>
    </lineage>
</organism>
<evidence type="ECO:0000256" key="2">
    <source>
        <dbReference type="SAM" id="Phobius"/>
    </source>
</evidence>
<evidence type="ECO:0000313" key="4">
    <source>
        <dbReference type="Proteomes" id="UP000789739"/>
    </source>
</evidence>
<sequence>MALDNGFALTCKNMTNSNTGKVEERCACDFRINIFGCPESNALVILYYILLAVTIIHGIISGYFLYHGVVRRRMNIFFPPTRDRGILRPKPQDAFHIIVVVFSIMQTWAIALLLSNGWTSTKGAELGYNLPRVVAFGLAAMLPISIAYSTPTTSNETRLWRPSKNTLDVLGFFQIIGPALTQLPLSWTTGSLADKGDVLKALRFFKIQYLILGVWSGLYTGIVWMMWYNLKRILNEHRQILKERVISENKWKLTILKRVEGKIRSLEEVRQTIFKRQTNIGCNITTVQEKVSRSSGDESEDEQRVNEKEHSDG</sequence>
<proteinExistence type="predicted"/>
<keyword evidence="2" id="KW-1133">Transmembrane helix</keyword>
<feature type="transmembrane region" description="Helical" evidence="2">
    <location>
        <begin position="94"/>
        <end position="118"/>
    </location>
</feature>
<keyword evidence="2" id="KW-0812">Transmembrane</keyword>
<dbReference type="OrthoDB" id="2131431at2759"/>
<feature type="transmembrane region" description="Helical" evidence="2">
    <location>
        <begin position="169"/>
        <end position="187"/>
    </location>
</feature>
<evidence type="ECO:0000313" key="3">
    <source>
        <dbReference type="EMBL" id="CAG8509004.1"/>
    </source>
</evidence>
<feature type="transmembrane region" description="Helical" evidence="2">
    <location>
        <begin position="207"/>
        <end position="228"/>
    </location>
</feature>
<feature type="transmembrane region" description="Helical" evidence="2">
    <location>
        <begin position="45"/>
        <end position="66"/>
    </location>
</feature>
<evidence type="ECO:0000256" key="1">
    <source>
        <dbReference type="SAM" id="MobiDB-lite"/>
    </source>
</evidence>
<feature type="region of interest" description="Disordered" evidence="1">
    <location>
        <begin position="289"/>
        <end position="313"/>
    </location>
</feature>
<comment type="caution">
    <text evidence="3">The sequence shown here is derived from an EMBL/GenBank/DDBJ whole genome shotgun (WGS) entry which is preliminary data.</text>
</comment>